<keyword evidence="5 7" id="KW-1133">Transmembrane helix</keyword>
<gene>
    <name evidence="8" type="ORF">B9Z19DRAFT_1039914</name>
</gene>
<evidence type="ECO:0000313" key="8">
    <source>
        <dbReference type="EMBL" id="PUU82992.1"/>
    </source>
</evidence>
<evidence type="ECO:0000256" key="7">
    <source>
        <dbReference type="SAM" id="Phobius"/>
    </source>
</evidence>
<dbReference type="Proteomes" id="UP000244722">
    <property type="component" value="Unassembled WGS sequence"/>
</dbReference>
<feature type="transmembrane region" description="Helical" evidence="7">
    <location>
        <begin position="133"/>
        <end position="157"/>
    </location>
</feature>
<accession>A0A2T7A5H2</accession>
<dbReference type="InterPro" id="IPR045035">
    <property type="entry name" value="YSL-like"/>
</dbReference>
<evidence type="ECO:0000256" key="6">
    <source>
        <dbReference type="ARBA" id="ARBA00023136"/>
    </source>
</evidence>
<dbReference type="InterPro" id="IPR004813">
    <property type="entry name" value="OPT"/>
</dbReference>
<feature type="transmembrane region" description="Helical" evidence="7">
    <location>
        <begin position="93"/>
        <end position="113"/>
    </location>
</feature>
<feature type="transmembrane region" description="Helical" evidence="7">
    <location>
        <begin position="65"/>
        <end position="86"/>
    </location>
</feature>
<feature type="transmembrane region" description="Helical" evidence="7">
    <location>
        <begin position="706"/>
        <end position="726"/>
    </location>
</feature>
<dbReference type="OrthoDB" id="77405at2759"/>
<dbReference type="NCBIfam" id="TIGR00728">
    <property type="entry name" value="OPT_sfam"/>
    <property type="match status" value="1"/>
</dbReference>
<dbReference type="AlphaFoldDB" id="A0A2T7A5H2"/>
<reference evidence="8 9" key="1">
    <citation type="submission" date="2017-04" db="EMBL/GenBank/DDBJ databases">
        <title>Draft genome sequence of Tuber borchii Vittad., a whitish edible truffle.</title>
        <authorList>
            <consortium name="DOE Joint Genome Institute"/>
            <person name="Murat C."/>
            <person name="Kuo A."/>
            <person name="Barry K.W."/>
            <person name="Clum A."/>
            <person name="Dockter R.B."/>
            <person name="Fauchery L."/>
            <person name="Iotti M."/>
            <person name="Kohler A."/>
            <person name="Labutti K."/>
            <person name="Lindquist E.A."/>
            <person name="Lipzen A."/>
            <person name="Ohm R.A."/>
            <person name="Wang M."/>
            <person name="Grigoriev I.V."/>
            <person name="Zambonelli A."/>
            <person name="Martin F.M."/>
        </authorList>
    </citation>
    <scope>NUCLEOTIDE SEQUENCE [LARGE SCALE GENOMIC DNA]</scope>
    <source>
        <strain evidence="8 9">Tbo3840</strain>
    </source>
</reference>
<evidence type="ECO:0000256" key="3">
    <source>
        <dbReference type="ARBA" id="ARBA00022448"/>
    </source>
</evidence>
<keyword evidence="3" id="KW-0813">Transport</keyword>
<evidence type="ECO:0000313" key="9">
    <source>
        <dbReference type="Proteomes" id="UP000244722"/>
    </source>
</evidence>
<dbReference type="GO" id="GO:0035673">
    <property type="term" value="F:oligopeptide transmembrane transporter activity"/>
    <property type="evidence" value="ECO:0007669"/>
    <property type="project" value="InterPro"/>
</dbReference>
<feature type="transmembrane region" description="Helical" evidence="7">
    <location>
        <begin position="261"/>
        <end position="280"/>
    </location>
</feature>
<organism evidence="8 9">
    <name type="scientific">Tuber borchii</name>
    <name type="common">White truffle</name>
    <dbReference type="NCBI Taxonomy" id="42251"/>
    <lineage>
        <taxon>Eukaryota</taxon>
        <taxon>Fungi</taxon>
        <taxon>Dikarya</taxon>
        <taxon>Ascomycota</taxon>
        <taxon>Pezizomycotina</taxon>
        <taxon>Pezizomycetes</taxon>
        <taxon>Pezizales</taxon>
        <taxon>Tuberaceae</taxon>
        <taxon>Tuber</taxon>
    </lineage>
</organism>
<feature type="transmembrane region" description="Helical" evidence="7">
    <location>
        <begin position="369"/>
        <end position="396"/>
    </location>
</feature>
<feature type="transmembrane region" description="Helical" evidence="7">
    <location>
        <begin position="445"/>
        <end position="465"/>
    </location>
</feature>
<dbReference type="GO" id="GO:0000329">
    <property type="term" value="C:fungal-type vacuole membrane"/>
    <property type="evidence" value="ECO:0007669"/>
    <property type="project" value="TreeGrafter"/>
</dbReference>
<feature type="transmembrane region" description="Helical" evidence="7">
    <location>
        <begin position="630"/>
        <end position="650"/>
    </location>
</feature>
<dbReference type="PANTHER" id="PTHR31645">
    <property type="entry name" value="OLIGOPEPTIDE TRANSPORTER YGL114W-RELATED"/>
    <property type="match status" value="1"/>
</dbReference>
<feature type="transmembrane region" description="Helical" evidence="7">
    <location>
        <begin position="234"/>
        <end position="255"/>
    </location>
</feature>
<dbReference type="PANTHER" id="PTHR31645:SF3">
    <property type="entry name" value="OLIGOPEPTIDE TRANSPORTER"/>
    <property type="match status" value="1"/>
</dbReference>
<comment type="similarity">
    <text evidence="2">Belongs to the oligopeptide OPT transporter family.</text>
</comment>
<feature type="transmembrane region" description="Helical" evidence="7">
    <location>
        <begin position="471"/>
        <end position="489"/>
    </location>
</feature>
<feature type="transmembrane region" description="Helical" evidence="7">
    <location>
        <begin position="169"/>
        <end position="190"/>
    </location>
</feature>
<dbReference type="EMBL" id="NESQ01000018">
    <property type="protein sequence ID" value="PUU82992.1"/>
    <property type="molecule type" value="Genomic_DNA"/>
</dbReference>
<name>A0A2T7A5H2_TUBBO</name>
<keyword evidence="6 7" id="KW-0472">Membrane</keyword>
<keyword evidence="4 7" id="KW-0812">Transmembrane</keyword>
<feature type="transmembrane region" description="Helical" evidence="7">
    <location>
        <begin position="292"/>
        <end position="319"/>
    </location>
</feature>
<feature type="transmembrane region" description="Helical" evidence="7">
    <location>
        <begin position="670"/>
        <end position="694"/>
    </location>
</feature>
<comment type="caution">
    <text evidence="8">The sequence shown here is derived from an EMBL/GenBank/DDBJ whole genome shotgun (WGS) entry which is preliminary data.</text>
</comment>
<feature type="transmembrane region" description="Helical" evidence="7">
    <location>
        <begin position="564"/>
        <end position="586"/>
    </location>
</feature>
<keyword evidence="9" id="KW-1185">Reference proteome</keyword>
<evidence type="ECO:0000256" key="4">
    <source>
        <dbReference type="ARBA" id="ARBA00022692"/>
    </source>
</evidence>
<evidence type="ECO:0000256" key="2">
    <source>
        <dbReference type="ARBA" id="ARBA00008807"/>
    </source>
</evidence>
<protein>
    <submittedName>
        <fullName evidence="8">OPT oligopeptide transporter protein-domain-containing protein</fullName>
    </submittedName>
</protein>
<evidence type="ECO:0000256" key="1">
    <source>
        <dbReference type="ARBA" id="ARBA00004141"/>
    </source>
</evidence>
<proteinExistence type="inferred from homology"/>
<evidence type="ECO:0000256" key="5">
    <source>
        <dbReference type="ARBA" id="ARBA00022989"/>
    </source>
</evidence>
<dbReference type="Pfam" id="PF03169">
    <property type="entry name" value="OPT"/>
    <property type="match status" value="1"/>
</dbReference>
<sequence length="749" mass="81041">MSSNTYEIRGGIETPLGGEKHDLYEKHEARDEIDSIESEPAPDFDFFVPFPIVEGAPEETHSQILTIRAVLVGCILGGLVNASNVYLGLKVGFTFAGNLIGALFGFAILAAFSRTLGQNFPILGGSFGPKENSIVQTAASAAGGLGSIFVTAIPALYQLKLLKDPASDFPRLLTFTIVSAYYGLFFATPLRKFFIIHTARELRLIFPTATAVAMAIRAMHSISRSAARDSKRKIKVLTITFFVGIMFRVGSSYAPGVLWDWHFFTWIFIWSGYTNQALAVENWGWFFELTPALIGSGMLVGLNTAISFFAGSVLAWGIIGPTLVSKGMAYGVQTFAQGEPGYDRWKDLVSFTSLNLKDPVNHPSPRYWLLWPGVLVMIAASFAELFVQYTLIWFAFKSAWKGIAMGLNTGVRKFGRRSPFLEKHSHIETEHMVEDPASEDEQVKLWQWGPALIVTVIATCIVLGLQYHMNVGMSILAILLGFLLSFLVIQCTGVTDSTPLTTAGKASQIILGGVSSGAGLPQATAERLNLIGGAIASGAASQSTDLTADFRIGFLLRTPPILQWYAQAIGSVVAMFMAPSMFLLFIKANPCILNLEAEKTCAFSAPSAAAWRAVAVAATSPTLPIPRSSVIFSICFAILAVMVVIARHNFLTGHREKYRVYVPNFMSMGLAFVLPQTQLSTAMAVGAIFAYIWAKRNPVSFDMFGYTIAAGMMAGEGCGGVINALFEIAGYGSSRYGVATGCPGHRFCG</sequence>
<comment type="subcellular location">
    <subcellularLocation>
        <location evidence="1">Membrane</location>
        <topology evidence="1">Multi-pass membrane protein</topology>
    </subcellularLocation>
</comment>
<dbReference type="STRING" id="42251.A0A2T7A5H2"/>